<feature type="signal peptide" evidence="1">
    <location>
        <begin position="1"/>
        <end position="21"/>
    </location>
</feature>
<dbReference type="Gene3D" id="2.60.40.10">
    <property type="entry name" value="Immunoglobulins"/>
    <property type="match status" value="1"/>
</dbReference>
<dbReference type="AlphaFoldDB" id="A0A426VEF0"/>
<evidence type="ECO:0000313" key="2">
    <source>
        <dbReference type="EMBL" id="RRS05278.1"/>
    </source>
</evidence>
<dbReference type="RefSeq" id="WP_125242496.1">
    <property type="nucleotide sequence ID" value="NZ_RSED01000004.1"/>
</dbReference>
<reference evidence="2 3" key="1">
    <citation type="submission" date="2018-12" db="EMBL/GenBank/DDBJ databases">
        <title>The whole draft genome of Aquabacterium sp. SJQ9.</title>
        <authorList>
            <person name="Sun L."/>
            <person name="Gao X."/>
            <person name="Chen W."/>
            <person name="Huang K."/>
        </authorList>
    </citation>
    <scope>NUCLEOTIDE SEQUENCE [LARGE SCALE GENOMIC DNA]</scope>
    <source>
        <strain evidence="2 3">SJQ9</strain>
    </source>
</reference>
<dbReference type="OrthoDB" id="8697973at2"/>
<evidence type="ECO:0000313" key="3">
    <source>
        <dbReference type="Proteomes" id="UP000269265"/>
    </source>
</evidence>
<dbReference type="Proteomes" id="UP000269265">
    <property type="component" value="Unassembled WGS sequence"/>
</dbReference>
<proteinExistence type="predicted"/>
<organism evidence="2 3">
    <name type="scientific">Aquabacterium soli</name>
    <dbReference type="NCBI Taxonomy" id="2493092"/>
    <lineage>
        <taxon>Bacteria</taxon>
        <taxon>Pseudomonadati</taxon>
        <taxon>Pseudomonadota</taxon>
        <taxon>Betaproteobacteria</taxon>
        <taxon>Burkholderiales</taxon>
        <taxon>Aquabacterium</taxon>
    </lineage>
</organism>
<name>A0A426VEF0_9BURK</name>
<sequence length="598" mass="61447">MNILKYRATALVLSCAALLNACGGGGGGGDPLYGGGNGGGAETPTATVSQLRMTLSNTVVANGDMPNVVATVTTLNSNSQAVSGASIDYRVEDQSAAADDGGAFILSAVGTSNETGQGTATVNLGSDKSNRVITITALAGGKSISKTITLRGTAIAATLDALVDPLTSKTIEFAVTDSNGSPIRDTPILIEASGLGSRSATTDNSGTYSYTYTVPNSPGNTLVFNVSAAGVTKQYGVEIKAPAQVLPAPDLTNGLTSALQANPNVVAVNSTGSTANKLQVVATFEDTSGRPIPNMRVIFKLEGTNASAVGGAFSGGPITGTSVQTSDADGKVQTFYIPGTRSSPNNAISIRACYGASDAQAQACTSSSTSGLLSQPITIADEAVSVTIGTDGLLINEEATLSYAQQFVIKVVNSAGQPKAGLTVSAQINTVNYVKGFFEWDEDESEWVINSDKSLGAAYVCNKEDLDDDDRLDLGEDLDHDTRLEPIRADVSLTAPNGWVTNAEGVVLIKMSYPKNVASWMKVNIVATSLVGGSEGRASRQQYLRALKDDLEEEAPPAFEYSPYGSVVVPVTIPSGGRLMPDGVTVPAGSLAPCNNPD</sequence>
<evidence type="ECO:0008006" key="4">
    <source>
        <dbReference type="Google" id="ProtNLM"/>
    </source>
</evidence>
<accession>A0A426VEF0</accession>
<dbReference type="SUPFAM" id="SSF49373">
    <property type="entry name" value="Invasin/intimin cell-adhesion fragments"/>
    <property type="match status" value="1"/>
</dbReference>
<protein>
    <recommendedName>
        <fullName evidence="4">Big-1 domain-containing protein</fullName>
    </recommendedName>
</protein>
<keyword evidence="1" id="KW-0732">Signal</keyword>
<dbReference type="EMBL" id="RSED01000004">
    <property type="protein sequence ID" value="RRS05278.1"/>
    <property type="molecule type" value="Genomic_DNA"/>
</dbReference>
<feature type="chain" id="PRO_5019056190" description="Big-1 domain-containing protein" evidence="1">
    <location>
        <begin position="22"/>
        <end position="598"/>
    </location>
</feature>
<dbReference type="InterPro" id="IPR013783">
    <property type="entry name" value="Ig-like_fold"/>
</dbReference>
<dbReference type="InterPro" id="IPR008964">
    <property type="entry name" value="Invasin/intimin_cell_adhesion"/>
</dbReference>
<gene>
    <name evidence="2" type="ORF">EIP75_06905</name>
</gene>
<comment type="caution">
    <text evidence="2">The sequence shown here is derived from an EMBL/GenBank/DDBJ whole genome shotgun (WGS) entry which is preliminary data.</text>
</comment>
<evidence type="ECO:0000256" key="1">
    <source>
        <dbReference type="SAM" id="SignalP"/>
    </source>
</evidence>
<keyword evidence="3" id="KW-1185">Reference proteome</keyword>